<feature type="region of interest" description="Disordered" evidence="1">
    <location>
        <begin position="1"/>
        <end position="20"/>
    </location>
</feature>
<dbReference type="HOGENOM" id="CLU_077777_0_0_1"/>
<dbReference type="OMA" id="WLIIFVD"/>
<dbReference type="EMBL" id="DS268431">
    <property type="protein sequence ID" value="EFO96785.1"/>
    <property type="molecule type" value="Genomic_DNA"/>
</dbReference>
<dbReference type="PANTHER" id="PTHR15854">
    <property type="entry name" value="THAP4 PROTEIN"/>
    <property type="match status" value="1"/>
</dbReference>
<feature type="transmembrane region" description="Helical" evidence="2">
    <location>
        <begin position="131"/>
        <end position="152"/>
    </location>
</feature>
<protein>
    <submittedName>
        <fullName evidence="3">Uncharacterized protein</fullName>
    </submittedName>
</protein>
<evidence type="ECO:0000256" key="2">
    <source>
        <dbReference type="SAM" id="Phobius"/>
    </source>
</evidence>
<feature type="compositionally biased region" description="Polar residues" evidence="1">
    <location>
        <begin position="1"/>
        <end position="14"/>
    </location>
</feature>
<dbReference type="FunCoup" id="E3MA48">
    <property type="interactions" value="627"/>
</dbReference>
<evidence type="ECO:0000313" key="4">
    <source>
        <dbReference type="Proteomes" id="UP000008281"/>
    </source>
</evidence>
<dbReference type="InParanoid" id="E3MA48"/>
<keyword evidence="2" id="KW-0472">Membrane</keyword>
<keyword evidence="2" id="KW-0812">Transmembrane</keyword>
<name>E3MA48_CAERE</name>
<proteinExistence type="predicted"/>
<dbReference type="InterPro" id="IPR045165">
    <property type="entry name" value="Nitrobindin"/>
</dbReference>
<dbReference type="eggNOG" id="ENOG502TGKY">
    <property type="taxonomic scope" value="Eukaryota"/>
</dbReference>
<reference evidence="3" key="1">
    <citation type="submission" date="2007-07" db="EMBL/GenBank/DDBJ databases">
        <title>PCAP assembly of the Caenorhabditis remanei genome.</title>
        <authorList>
            <consortium name="The Caenorhabditis remanei Sequencing Consortium"/>
            <person name="Wilson R.K."/>
        </authorList>
    </citation>
    <scope>NUCLEOTIDE SEQUENCE [LARGE SCALE GENOMIC DNA]</scope>
    <source>
        <strain evidence="3">PB4641</strain>
    </source>
</reference>
<feature type="transmembrane region" description="Helical" evidence="2">
    <location>
        <begin position="204"/>
        <end position="225"/>
    </location>
</feature>
<feature type="region of interest" description="Disordered" evidence="1">
    <location>
        <begin position="270"/>
        <end position="298"/>
    </location>
</feature>
<keyword evidence="4" id="KW-1185">Reference proteome</keyword>
<dbReference type="PANTHER" id="PTHR15854:SF2">
    <property type="entry name" value="MARVEL DOMAIN-CONTAINING PROTEIN-RELATED"/>
    <property type="match status" value="1"/>
</dbReference>
<dbReference type="AlphaFoldDB" id="E3MA48"/>
<feature type="transmembrane region" description="Helical" evidence="2">
    <location>
        <begin position="237"/>
        <end position="265"/>
    </location>
</feature>
<feature type="transmembrane region" description="Helical" evidence="2">
    <location>
        <begin position="172"/>
        <end position="192"/>
    </location>
</feature>
<evidence type="ECO:0000313" key="3">
    <source>
        <dbReference type="EMBL" id="EFO96785.1"/>
    </source>
</evidence>
<evidence type="ECO:0000256" key="1">
    <source>
        <dbReference type="SAM" id="MobiDB-lite"/>
    </source>
</evidence>
<accession>E3MA48</accession>
<sequence>MLPISNNRLGSTNKDQSDTVSHKSQHCLTLSTNSNYIQHVCNDASSPMYSGTRNSSVSINYPDSKEEANDLLLPNQLMPPRDPCASRLSTSSAWNSIRLSALSLSRVFFLKPCSKHKCCLGCISLRDAIPLICTVEMFSLVFCTTIAIDFWISNGKSFYTVNFEGYGTQIALGYLAFLLISIGVLLFTISIWKSKRRNWYIVHIIWQWTIIELFGFFIYMVVTWARNAEKQSILMPSAYVLIGATSFGALVEIWWLIIFVDAMLFEKSSDSYGSRRTSNENREDLEESESSNSPTSIRPNIKITENCEIVI</sequence>
<keyword evidence="2" id="KW-1133">Transmembrane helix</keyword>
<gene>
    <name evidence="3" type="ORF">CRE_17097</name>
</gene>
<dbReference type="OrthoDB" id="5815271at2759"/>
<organism evidence="4">
    <name type="scientific">Caenorhabditis remanei</name>
    <name type="common">Caenorhabditis vulgaris</name>
    <dbReference type="NCBI Taxonomy" id="31234"/>
    <lineage>
        <taxon>Eukaryota</taxon>
        <taxon>Metazoa</taxon>
        <taxon>Ecdysozoa</taxon>
        <taxon>Nematoda</taxon>
        <taxon>Chromadorea</taxon>
        <taxon>Rhabditida</taxon>
        <taxon>Rhabditina</taxon>
        <taxon>Rhabditomorpha</taxon>
        <taxon>Rhabditoidea</taxon>
        <taxon>Rhabditidae</taxon>
        <taxon>Peloderinae</taxon>
        <taxon>Caenorhabditis</taxon>
    </lineage>
</organism>
<dbReference type="Proteomes" id="UP000008281">
    <property type="component" value="Unassembled WGS sequence"/>
</dbReference>